<organism evidence="1 2">
    <name type="scientific">miscellaneous Crenarchaeota group-1 archaeon SG8-32-1</name>
    <dbReference type="NCBI Taxonomy" id="1685124"/>
    <lineage>
        <taxon>Archaea</taxon>
        <taxon>Candidatus Bathyarchaeota</taxon>
        <taxon>MCG-1</taxon>
    </lineage>
</organism>
<proteinExistence type="predicted"/>
<dbReference type="AlphaFoldDB" id="A0A0M0BZG9"/>
<evidence type="ECO:0000313" key="2">
    <source>
        <dbReference type="Proteomes" id="UP000037237"/>
    </source>
</evidence>
<dbReference type="EMBL" id="LFWU01000021">
    <property type="protein sequence ID" value="KON33785.1"/>
    <property type="molecule type" value="Genomic_DNA"/>
</dbReference>
<evidence type="ECO:0000313" key="1">
    <source>
        <dbReference type="EMBL" id="KON33785.1"/>
    </source>
</evidence>
<sequence length="73" mass="7975">MIDGGTLTTNTSADGLFEKVLEAISDQEANTNKEENNQTICLHYFGYLSKLSKNSSIPEDCLLCSKVVECIVS</sequence>
<comment type="caution">
    <text evidence="1">The sequence shown here is derived from an EMBL/GenBank/DDBJ whole genome shotgun (WGS) entry which is preliminary data.</text>
</comment>
<name>A0A0M0BZG9_9ARCH</name>
<protein>
    <submittedName>
        <fullName evidence="1">Uncharacterized protein</fullName>
    </submittedName>
</protein>
<dbReference type="Proteomes" id="UP000037237">
    <property type="component" value="Unassembled WGS sequence"/>
</dbReference>
<gene>
    <name evidence="1" type="ORF">AC477_01170</name>
</gene>
<reference evidence="1 2" key="1">
    <citation type="submission" date="2015-06" db="EMBL/GenBank/DDBJ databases">
        <title>New insights into the roles of widespread benthic archaea in carbon and nitrogen cycling.</title>
        <authorList>
            <person name="Lazar C.S."/>
            <person name="Baker B.J."/>
            <person name="Seitz K.W."/>
            <person name="Hyde A.S."/>
            <person name="Dick G.J."/>
            <person name="Hinrichs K.-U."/>
            <person name="Teske A.P."/>
        </authorList>
    </citation>
    <scope>NUCLEOTIDE SEQUENCE [LARGE SCALE GENOMIC DNA]</scope>
    <source>
        <strain evidence="1">SG8-32-1</strain>
    </source>
</reference>
<accession>A0A0M0BZG9</accession>